<protein>
    <submittedName>
        <fullName evidence="2">Uncharacterized protein</fullName>
    </submittedName>
</protein>
<gene>
    <name evidence="2" type="ORF">C5468_11585</name>
</gene>
<accession>A0A4R4JE44</accession>
<feature type="transmembrane region" description="Helical" evidence="1">
    <location>
        <begin position="12"/>
        <end position="31"/>
    </location>
</feature>
<evidence type="ECO:0000313" key="2">
    <source>
        <dbReference type="EMBL" id="TDB51611.1"/>
    </source>
</evidence>
<dbReference type="AlphaFoldDB" id="A0A4R4JE44"/>
<keyword evidence="1" id="KW-0472">Membrane</keyword>
<name>A0A4R4JE44_PHOLU</name>
<keyword evidence="1" id="KW-1133">Transmembrane helix</keyword>
<organism evidence="2 3">
    <name type="scientific">Photorhabdus luminescens subsp. mexicana</name>
    <dbReference type="NCBI Taxonomy" id="2100167"/>
    <lineage>
        <taxon>Bacteria</taxon>
        <taxon>Pseudomonadati</taxon>
        <taxon>Pseudomonadota</taxon>
        <taxon>Gammaproteobacteria</taxon>
        <taxon>Enterobacterales</taxon>
        <taxon>Morganellaceae</taxon>
        <taxon>Photorhabdus</taxon>
    </lineage>
</organism>
<reference evidence="2 3" key="1">
    <citation type="journal article" date="2019" name="Int. J. Syst. Evol. Microbiol.">
        <title>Photorhabdus khanii subsp. guanajuatensis subsp. nov., isolated from Heterorhabditis atacamensis, and Photorhabdus luminescens subsp. mexicana subsp. nov., isolated from Heterorhabditis mexicana entomopathogenic nematodes.</title>
        <authorList>
            <person name="Machado R.A.R."/>
            <person name="Bruno P."/>
            <person name="Arce C.C.M."/>
            <person name="Liechti N."/>
            <person name="Kohler A."/>
            <person name="Bernal J."/>
            <person name="Bruggmann R."/>
            <person name="Turlings T.C.J."/>
        </authorList>
    </citation>
    <scope>NUCLEOTIDE SEQUENCE [LARGE SCALE GENOMIC DNA]</scope>
    <source>
        <strain evidence="2 3">MEX47-22</strain>
    </source>
</reference>
<evidence type="ECO:0000313" key="3">
    <source>
        <dbReference type="Proteomes" id="UP000295550"/>
    </source>
</evidence>
<sequence>MPNQNGKKDQAIIYQHFIIGINIMSIIYNLFSFKYYFKNMQIIIPVTLSILALNKLEKFIYIKVITMPDTSIFLP</sequence>
<comment type="caution">
    <text evidence="2">The sequence shown here is derived from an EMBL/GenBank/DDBJ whole genome shotgun (WGS) entry which is preliminary data.</text>
</comment>
<dbReference type="EMBL" id="PUJX01000010">
    <property type="protein sequence ID" value="TDB51611.1"/>
    <property type="molecule type" value="Genomic_DNA"/>
</dbReference>
<dbReference type="Proteomes" id="UP000295550">
    <property type="component" value="Unassembled WGS sequence"/>
</dbReference>
<proteinExistence type="predicted"/>
<evidence type="ECO:0000256" key="1">
    <source>
        <dbReference type="SAM" id="Phobius"/>
    </source>
</evidence>
<keyword evidence="1" id="KW-0812">Transmembrane</keyword>